<keyword evidence="2" id="KW-0472">Membrane</keyword>
<name>A0A8E2DMY3_9APHY</name>
<feature type="transmembrane region" description="Helical" evidence="2">
    <location>
        <begin position="356"/>
        <end position="375"/>
    </location>
</feature>
<organism evidence="4 5">
    <name type="scientific">Obba rivulosa</name>
    <dbReference type="NCBI Taxonomy" id="1052685"/>
    <lineage>
        <taxon>Eukaryota</taxon>
        <taxon>Fungi</taxon>
        <taxon>Dikarya</taxon>
        <taxon>Basidiomycota</taxon>
        <taxon>Agaricomycotina</taxon>
        <taxon>Agaricomycetes</taxon>
        <taxon>Polyporales</taxon>
        <taxon>Gelatoporiaceae</taxon>
        <taxon>Obba</taxon>
    </lineage>
</organism>
<dbReference type="Proteomes" id="UP000250043">
    <property type="component" value="Unassembled WGS sequence"/>
</dbReference>
<dbReference type="AlphaFoldDB" id="A0A8E2DMY3"/>
<dbReference type="PANTHER" id="PTHR46590:SF4">
    <property type="entry name" value="CRAL-TRIO DOMAIN-CONTAINING PROTEIN"/>
    <property type="match status" value="1"/>
</dbReference>
<dbReference type="InterPro" id="IPR001251">
    <property type="entry name" value="CRAL-TRIO_dom"/>
</dbReference>
<keyword evidence="2" id="KW-1133">Transmembrane helix</keyword>
<dbReference type="PANTHER" id="PTHR46590">
    <property type="entry name" value="PHOSPHATIDYLINOSITOL TRANSFER PROTEIN CSR1-RELATED"/>
    <property type="match status" value="1"/>
</dbReference>
<evidence type="ECO:0000256" key="1">
    <source>
        <dbReference type="SAM" id="MobiDB-lite"/>
    </source>
</evidence>
<evidence type="ECO:0000259" key="3">
    <source>
        <dbReference type="PROSITE" id="PS50191"/>
    </source>
</evidence>
<feature type="compositionally biased region" description="Low complexity" evidence="1">
    <location>
        <begin position="300"/>
        <end position="309"/>
    </location>
</feature>
<sequence length="404" mass="46044">MSMHDLLQEHKNLLDDLYNEHLETVLALQDTLINDILPGLVDEFRLNPASEARAREWLQDTAFLLRHNQRDKCIVSFALESIRKTLVWRLNSLSECTNYVPCSFLRCLPHNARDPFGRPIVYMDAGAFVENPESLRHSVACTMELLRVHLRTLNDGNDAHEVPTQHILQYVALLDIKRISFQSAQHIDFISWFIYELLPRFPGMLAATFVLNYTWAHSGLWNLAKHALPASALAKVSFPRKEELLALITPSSLPPECGGTLPTLSQLDDPLRAYVPRVEDRAHSRPPSPPVLSRFAPRGSSAGSISPTSSRNPFYGYPISVRSSNLTLRHGRRRKRDLLWTLARLWWARWSTHVKAGLYLLLVILLLVLVQSARFRRWRPFRLLRLAWSSPSATSTSRVLGSAP</sequence>
<keyword evidence="2" id="KW-0812">Transmembrane</keyword>
<dbReference type="InterPro" id="IPR036865">
    <property type="entry name" value="CRAL-TRIO_dom_sf"/>
</dbReference>
<dbReference type="PROSITE" id="PS50191">
    <property type="entry name" value="CRAL_TRIO"/>
    <property type="match status" value="1"/>
</dbReference>
<dbReference type="Pfam" id="PF00650">
    <property type="entry name" value="CRAL_TRIO"/>
    <property type="match status" value="1"/>
</dbReference>
<accession>A0A8E2DMY3</accession>
<evidence type="ECO:0000313" key="5">
    <source>
        <dbReference type="Proteomes" id="UP000250043"/>
    </source>
</evidence>
<dbReference type="EMBL" id="KV722381">
    <property type="protein sequence ID" value="OCH91704.1"/>
    <property type="molecule type" value="Genomic_DNA"/>
</dbReference>
<dbReference type="Gene3D" id="3.40.525.10">
    <property type="entry name" value="CRAL-TRIO lipid binding domain"/>
    <property type="match status" value="1"/>
</dbReference>
<dbReference type="SUPFAM" id="SSF52087">
    <property type="entry name" value="CRAL/TRIO domain"/>
    <property type="match status" value="1"/>
</dbReference>
<evidence type="ECO:0000256" key="2">
    <source>
        <dbReference type="SAM" id="Phobius"/>
    </source>
</evidence>
<gene>
    <name evidence="4" type="ORF">OBBRIDRAFT_728303</name>
</gene>
<dbReference type="OrthoDB" id="75724at2759"/>
<feature type="region of interest" description="Disordered" evidence="1">
    <location>
        <begin position="279"/>
        <end position="309"/>
    </location>
</feature>
<proteinExistence type="predicted"/>
<feature type="domain" description="CRAL-TRIO" evidence="3">
    <location>
        <begin position="113"/>
        <end position="265"/>
    </location>
</feature>
<dbReference type="InterPro" id="IPR052432">
    <property type="entry name" value="PITP/CRAL-TRIO"/>
</dbReference>
<dbReference type="CDD" id="cd00170">
    <property type="entry name" value="SEC14"/>
    <property type="match status" value="1"/>
</dbReference>
<protein>
    <recommendedName>
        <fullName evidence="3">CRAL-TRIO domain-containing protein</fullName>
    </recommendedName>
</protein>
<keyword evidence="5" id="KW-1185">Reference proteome</keyword>
<evidence type="ECO:0000313" key="4">
    <source>
        <dbReference type="EMBL" id="OCH91704.1"/>
    </source>
</evidence>
<reference evidence="4 5" key="1">
    <citation type="submission" date="2016-07" db="EMBL/GenBank/DDBJ databases">
        <title>Draft genome of the white-rot fungus Obba rivulosa 3A-2.</title>
        <authorList>
            <consortium name="DOE Joint Genome Institute"/>
            <person name="Miettinen O."/>
            <person name="Riley R."/>
            <person name="Acob R."/>
            <person name="Barry K."/>
            <person name="Cullen D."/>
            <person name="De Vries R."/>
            <person name="Hainaut M."/>
            <person name="Hatakka A."/>
            <person name="Henrissat B."/>
            <person name="Hilden K."/>
            <person name="Kuo R."/>
            <person name="Labutti K."/>
            <person name="Lipzen A."/>
            <person name="Makela M.R."/>
            <person name="Sandor L."/>
            <person name="Spatafora J.W."/>
            <person name="Grigoriev I.V."/>
            <person name="Hibbett D.S."/>
        </authorList>
    </citation>
    <scope>NUCLEOTIDE SEQUENCE [LARGE SCALE GENOMIC DNA]</scope>
    <source>
        <strain evidence="4 5">3A-2</strain>
    </source>
</reference>